<evidence type="ECO:0000259" key="1">
    <source>
        <dbReference type="Pfam" id="PF13614"/>
    </source>
</evidence>
<dbReference type="SUPFAM" id="SSF52540">
    <property type="entry name" value="P-loop containing nucleoside triphosphate hydrolases"/>
    <property type="match status" value="1"/>
</dbReference>
<feature type="domain" description="AAA" evidence="1">
    <location>
        <begin position="48"/>
        <end position="252"/>
    </location>
</feature>
<protein>
    <submittedName>
        <fullName evidence="2">ParA family protein</fullName>
    </submittedName>
</protein>
<reference evidence="2 3" key="1">
    <citation type="submission" date="2024-09" db="EMBL/GenBank/DDBJ databases">
        <authorList>
            <person name="Sun Q."/>
            <person name="Mori K."/>
        </authorList>
    </citation>
    <scope>NUCLEOTIDE SEQUENCE [LARGE SCALE GENOMIC DNA]</scope>
    <source>
        <strain evidence="2 3">TBRC 3947</strain>
    </source>
</reference>
<dbReference type="InterPro" id="IPR027417">
    <property type="entry name" value="P-loop_NTPase"/>
</dbReference>
<dbReference type="Pfam" id="PF13614">
    <property type="entry name" value="AAA_31"/>
    <property type="match status" value="1"/>
</dbReference>
<dbReference type="Proteomes" id="UP001589867">
    <property type="component" value="Unassembled WGS sequence"/>
</dbReference>
<dbReference type="EMBL" id="JBHLUH010000004">
    <property type="protein sequence ID" value="MFC0526591.1"/>
    <property type="molecule type" value="Genomic_DNA"/>
</dbReference>
<accession>A0ABV6LW16</accession>
<dbReference type="PRINTS" id="PR00091">
    <property type="entry name" value="NITROGNASEII"/>
</dbReference>
<gene>
    <name evidence="2" type="ORF">ACFFIA_02825</name>
</gene>
<proteinExistence type="predicted"/>
<name>A0ABV6LW16_9ACTN</name>
<dbReference type="RefSeq" id="WP_377244751.1">
    <property type="nucleotide sequence ID" value="NZ_JBHLUH010000004.1"/>
</dbReference>
<evidence type="ECO:0000313" key="2">
    <source>
        <dbReference type="EMBL" id="MFC0526591.1"/>
    </source>
</evidence>
<dbReference type="PANTHER" id="PTHR13696">
    <property type="entry name" value="P-LOOP CONTAINING NUCLEOSIDE TRIPHOSPHATE HYDROLASE"/>
    <property type="match status" value="1"/>
</dbReference>
<dbReference type="PANTHER" id="PTHR13696:SF99">
    <property type="entry name" value="COBYRINIC ACID AC-DIAMIDE SYNTHASE"/>
    <property type="match status" value="1"/>
</dbReference>
<organism evidence="2 3">
    <name type="scientific">Phytohabitans kaempferiae</name>
    <dbReference type="NCBI Taxonomy" id="1620943"/>
    <lineage>
        <taxon>Bacteria</taxon>
        <taxon>Bacillati</taxon>
        <taxon>Actinomycetota</taxon>
        <taxon>Actinomycetes</taxon>
        <taxon>Micromonosporales</taxon>
        <taxon>Micromonosporaceae</taxon>
    </lineage>
</organism>
<dbReference type="InterPro" id="IPR025669">
    <property type="entry name" value="AAA_dom"/>
</dbReference>
<keyword evidence="3" id="KW-1185">Reference proteome</keyword>
<sequence>MEFVLPELLSNSEPITMSGAIGGVVGRAFMTGCQPDANRVVLGAYGVTVVSVLNYKGGVGKTTVTANLGADLAYRGRRVLLIDLDPQASLTFSFYTADEWDTQLRPSKTVLHWYDSFNWSSSTKSLGDLVTTPPRVNALVRSRGGQLDLIASDLGLVDVELDLAAGLGGSRYQTFNPDYVTVHRLLADALGEEEFAGYDMILIDCPPNFNMVTRTAVVASQHILVPAKADYLSTLGIDYLRRRLTQLVEQYNGVAGPAPEACINPEVLGVVFTMIQYAGSNLMTKIGNYIDRAIEAGVPVFRQTVRESKSVFADTGELGIPAVLAAHATKNVEYDLKQLTSEFIARTRI</sequence>
<dbReference type="CDD" id="cd02042">
    <property type="entry name" value="ParAB_family"/>
    <property type="match status" value="1"/>
</dbReference>
<dbReference type="InterPro" id="IPR050678">
    <property type="entry name" value="DNA_Partitioning_ATPase"/>
</dbReference>
<comment type="caution">
    <text evidence="2">The sequence shown here is derived from an EMBL/GenBank/DDBJ whole genome shotgun (WGS) entry which is preliminary data.</text>
</comment>
<evidence type="ECO:0000313" key="3">
    <source>
        <dbReference type="Proteomes" id="UP001589867"/>
    </source>
</evidence>
<dbReference type="Gene3D" id="3.40.50.300">
    <property type="entry name" value="P-loop containing nucleotide triphosphate hydrolases"/>
    <property type="match status" value="1"/>
</dbReference>